<comment type="caution">
    <text evidence="2">The sequence shown here is derived from an EMBL/GenBank/DDBJ whole genome shotgun (WGS) entry which is preliminary data.</text>
</comment>
<dbReference type="GO" id="GO:0043565">
    <property type="term" value="F:sequence-specific DNA binding"/>
    <property type="evidence" value="ECO:0007669"/>
    <property type="project" value="InterPro"/>
</dbReference>
<name>A0A369T5F1_9PROT</name>
<accession>A0A369T5F1</accession>
<reference evidence="2 3" key="1">
    <citation type="submission" date="2018-07" db="EMBL/GenBank/DDBJ databases">
        <title>Venubactetium sediminum gen. nov., sp. nov., isolated from a marine solar saltern.</title>
        <authorList>
            <person name="Wang S."/>
        </authorList>
    </citation>
    <scope>NUCLEOTIDE SEQUENCE [LARGE SCALE GENOMIC DNA]</scope>
    <source>
        <strain evidence="2 3">WD2A32</strain>
    </source>
</reference>
<dbReference type="GO" id="GO:0004803">
    <property type="term" value="F:transposase activity"/>
    <property type="evidence" value="ECO:0007669"/>
    <property type="project" value="InterPro"/>
</dbReference>
<dbReference type="SUPFAM" id="SSF48295">
    <property type="entry name" value="TrpR-like"/>
    <property type="match status" value="1"/>
</dbReference>
<evidence type="ECO:0008006" key="4">
    <source>
        <dbReference type="Google" id="ProtNLM"/>
    </source>
</evidence>
<dbReference type="InterPro" id="IPR036388">
    <property type="entry name" value="WH-like_DNA-bd_sf"/>
</dbReference>
<dbReference type="NCBIfam" id="NF047595">
    <property type="entry name" value="IS66_ISRel24_TnpA"/>
    <property type="match status" value="1"/>
</dbReference>
<sequence>MDRHRGNGQVSRLEVVETGRRRRWGQEAKVRIVEESMCGAHQASATARRYRIATSLLFKWRKAYRAGELGNGGAATFMPAVVVPEGAVSPPPTPSPGHGQEAAGGRMEIVAADVDPAALARVLEVLEAR</sequence>
<protein>
    <recommendedName>
        <fullName evidence="4">Transposase</fullName>
    </recommendedName>
</protein>
<dbReference type="InterPro" id="IPR010921">
    <property type="entry name" value="Trp_repressor/repl_initiator"/>
</dbReference>
<evidence type="ECO:0000313" key="3">
    <source>
        <dbReference type="Proteomes" id="UP000253941"/>
    </source>
</evidence>
<dbReference type="PANTHER" id="PTHR37936">
    <property type="entry name" value="TRANSPOSASE INSC FOR INSERTION ELEMENT IS2A-RELATED"/>
    <property type="match status" value="1"/>
</dbReference>
<comment type="similarity">
    <text evidence="1">Belongs to the transposase 8 family.</text>
</comment>
<keyword evidence="3" id="KW-1185">Reference proteome</keyword>
<organism evidence="2 3">
    <name type="scientific">Ferruginivarius sediminum</name>
    <dbReference type="NCBI Taxonomy" id="2661937"/>
    <lineage>
        <taxon>Bacteria</taxon>
        <taxon>Pseudomonadati</taxon>
        <taxon>Pseudomonadota</taxon>
        <taxon>Alphaproteobacteria</taxon>
        <taxon>Rhodospirillales</taxon>
        <taxon>Rhodospirillaceae</taxon>
        <taxon>Ferruginivarius</taxon>
    </lineage>
</organism>
<dbReference type="GO" id="GO:0006313">
    <property type="term" value="P:DNA transposition"/>
    <property type="evidence" value="ECO:0007669"/>
    <property type="project" value="InterPro"/>
</dbReference>
<gene>
    <name evidence="2" type="ORF">DRB17_19590</name>
</gene>
<dbReference type="AlphaFoldDB" id="A0A369T5F1"/>
<proteinExistence type="inferred from homology"/>
<dbReference type="PANTHER" id="PTHR37936:SF3">
    <property type="entry name" value="TRANSPOSASE INSC FOR INSERTION ELEMENT IS2A-RELATED"/>
    <property type="match status" value="1"/>
</dbReference>
<dbReference type="InterPro" id="IPR002514">
    <property type="entry name" value="Transposase_8"/>
</dbReference>
<evidence type="ECO:0000313" key="2">
    <source>
        <dbReference type="EMBL" id="RDD60142.1"/>
    </source>
</evidence>
<dbReference type="Pfam" id="PF01527">
    <property type="entry name" value="HTH_Tnp_1"/>
    <property type="match status" value="1"/>
</dbReference>
<evidence type="ECO:0000256" key="1">
    <source>
        <dbReference type="ARBA" id="ARBA00009964"/>
    </source>
</evidence>
<dbReference type="EMBL" id="QPMH01000041">
    <property type="protein sequence ID" value="RDD60142.1"/>
    <property type="molecule type" value="Genomic_DNA"/>
</dbReference>
<dbReference type="Proteomes" id="UP000253941">
    <property type="component" value="Unassembled WGS sequence"/>
</dbReference>
<dbReference type="Gene3D" id="1.10.10.10">
    <property type="entry name" value="Winged helix-like DNA-binding domain superfamily/Winged helix DNA-binding domain"/>
    <property type="match status" value="1"/>
</dbReference>